<evidence type="ECO:0000256" key="6">
    <source>
        <dbReference type="PROSITE-ProRule" id="PRU00221"/>
    </source>
</evidence>
<dbReference type="SMART" id="SM00320">
    <property type="entry name" value="WD40"/>
    <property type="match status" value="6"/>
</dbReference>
<dbReference type="GO" id="GO:0006325">
    <property type="term" value="P:chromatin organization"/>
    <property type="evidence" value="ECO:0007669"/>
    <property type="project" value="UniProtKB-KW"/>
</dbReference>
<dbReference type="InterPro" id="IPR020472">
    <property type="entry name" value="WD40_PAC1"/>
</dbReference>
<dbReference type="InterPro" id="IPR015943">
    <property type="entry name" value="WD40/YVTN_repeat-like_dom_sf"/>
</dbReference>
<evidence type="ECO:0000313" key="8">
    <source>
        <dbReference type="EMBL" id="KIW07157.1"/>
    </source>
</evidence>
<evidence type="ECO:0000256" key="4">
    <source>
        <dbReference type="ARBA" id="ARBA00022853"/>
    </source>
</evidence>
<gene>
    <name evidence="8" type="ORF">PV09_02026</name>
</gene>
<feature type="repeat" description="WD" evidence="6">
    <location>
        <begin position="323"/>
        <end position="365"/>
    </location>
</feature>
<evidence type="ECO:0000256" key="2">
    <source>
        <dbReference type="ARBA" id="ARBA00022574"/>
    </source>
</evidence>
<feature type="domain" description="Histone-binding protein RBBP4-like N-terminal" evidence="7">
    <location>
        <begin position="26"/>
        <end position="96"/>
    </location>
</feature>
<evidence type="ECO:0000259" key="7">
    <source>
        <dbReference type="Pfam" id="PF12265"/>
    </source>
</evidence>
<keyword evidence="3" id="KW-0677">Repeat</keyword>
<dbReference type="PRINTS" id="PR00320">
    <property type="entry name" value="GPROTEINBRPT"/>
</dbReference>
<dbReference type="AlphaFoldDB" id="A0A0D1Z2I2"/>
<keyword evidence="4" id="KW-0156">Chromatin regulator</keyword>
<dbReference type="InterPro" id="IPR019775">
    <property type="entry name" value="WD40_repeat_CS"/>
</dbReference>
<feature type="repeat" description="WD" evidence="6">
    <location>
        <begin position="279"/>
        <end position="314"/>
    </location>
</feature>
<proteinExistence type="predicted"/>
<dbReference type="PANTHER" id="PTHR22850">
    <property type="entry name" value="WD40 REPEAT FAMILY"/>
    <property type="match status" value="1"/>
</dbReference>
<reference evidence="8 9" key="1">
    <citation type="submission" date="2015-01" db="EMBL/GenBank/DDBJ databases">
        <title>The Genome Sequence of Ochroconis gallopava CBS43764.</title>
        <authorList>
            <consortium name="The Broad Institute Genomics Platform"/>
            <person name="Cuomo C."/>
            <person name="de Hoog S."/>
            <person name="Gorbushina A."/>
            <person name="Stielow B."/>
            <person name="Teixiera M."/>
            <person name="Abouelleil A."/>
            <person name="Chapman S.B."/>
            <person name="Priest M."/>
            <person name="Young S.K."/>
            <person name="Wortman J."/>
            <person name="Nusbaum C."/>
            <person name="Birren B."/>
        </authorList>
    </citation>
    <scope>NUCLEOTIDE SEQUENCE [LARGE SCALE GENOMIC DNA]</scope>
    <source>
        <strain evidence="8 9">CBS 43764</strain>
    </source>
</reference>
<evidence type="ECO:0000256" key="1">
    <source>
        <dbReference type="ARBA" id="ARBA00004123"/>
    </source>
</evidence>
<keyword evidence="2 6" id="KW-0853">WD repeat</keyword>
<dbReference type="FunCoup" id="A0A0D1Z2I2">
    <property type="interactions" value="1041"/>
</dbReference>
<dbReference type="InterPro" id="IPR001680">
    <property type="entry name" value="WD40_rpt"/>
</dbReference>
<dbReference type="EMBL" id="KN847533">
    <property type="protein sequence ID" value="KIW07157.1"/>
    <property type="molecule type" value="Genomic_DNA"/>
</dbReference>
<dbReference type="Pfam" id="PF12265">
    <property type="entry name" value="CAF1C_H4-bd"/>
    <property type="match status" value="1"/>
</dbReference>
<dbReference type="PROSITE" id="PS50082">
    <property type="entry name" value="WD_REPEATS_2"/>
    <property type="match status" value="3"/>
</dbReference>
<dbReference type="SUPFAM" id="SSF50978">
    <property type="entry name" value="WD40 repeat-like"/>
    <property type="match status" value="1"/>
</dbReference>
<comment type="subcellular location">
    <subcellularLocation>
        <location evidence="1">Nucleus</location>
    </subcellularLocation>
</comment>
<dbReference type="GeneID" id="27309999"/>
<dbReference type="PROSITE" id="PS50294">
    <property type="entry name" value="WD_REPEATS_REGION"/>
    <property type="match status" value="2"/>
</dbReference>
<dbReference type="InterPro" id="IPR036322">
    <property type="entry name" value="WD40_repeat_dom_sf"/>
</dbReference>
<keyword evidence="9" id="KW-1185">Reference proteome</keyword>
<protein>
    <recommendedName>
        <fullName evidence="7">Histone-binding protein RBBP4-like N-terminal domain-containing protein</fullName>
    </recommendedName>
</protein>
<sequence>MTDDIEMEDEIGEEKSDALEQKRINEEYKIWKKNVPFLYDTLYARALKWPTLTAQWLPDVQDVEGTDLRQHRLLIGTNTSDKEDNFLEIVHIRVPKLDGPDPRDYNESTNEIGGYGSGKEKFEFEVRQQIKHPGEVNKARYMPQNANLIATWSVENGVLIWDRTRHTLDAEKDKGEPEITCDGHDKEGFGLSWSPHQEGHLATASEDETVKLWDVDAGARKGAKKIDALQTWRHHSSVVNDVQHHPIHKHWIATASDDLTWAVIDPRQPAKSGPAFQVKDAHTDAVNAIACHPKFEFTVATGSADKTVALWDLRCPDKKVHAIEAHQDAVIQLQWHPHEPAILTSGSYDRRIIIYDLSRTGEEQTEEEAEEGAPELLFMHGGFTNRLTEFDWNKNDPWWMLAAAEDNQLQIFRPARALVNVPPKKVVTVGEVED</sequence>
<dbReference type="InterPro" id="IPR050459">
    <property type="entry name" value="WD_repeat_RBAP46/RBAP48/MSI1"/>
</dbReference>
<evidence type="ECO:0000256" key="3">
    <source>
        <dbReference type="ARBA" id="ARBA00022737"/>
    </source>
</evidence>
<dbReference type="InterPro" id="IPR022052">
    <property type="entry name" value="Histone-bd_RBBP4-like_N"/>
</dbReference>
<dbReference type="VEuPathDB" id="FungiDB:PV09_02026"/>
<dbReference type="InParanoid" id="A0A0D1Z2I2"/>
<dbReference type="Proteomes" id="UP000053259">
    <property type="component" value="Unassembled WGS sequence"/>
</dbReference>
<dbReference type="STRING" id="253628.A0A0D1Z2I2"/>
<dbReference type="Pfam" id="PF00400">
    <property type="entry name" value="WD40"/>
    <property type="match status" value="4"/>
</dbReference>
<feature type="repeat" description="WD" evidence="6">
    <location>
        <begin position="181"/>
        <end position="223"/>
    </location>
</feature>
<dbReference type="PROSITE" id="PS00678">
    <property type="entry name" value="WD_REPEATS_1"/>
    <property type="match status" value="2"/>
</dbReference>
<evidence type="ECO:0000256" key="5">
    <source>
        <dbReference type="ARBA" id="ARBA00023242"/>
    </source>
</evidence>
<organism evidence="8 9">
    <name type="scientific">Verruconis gallopava</name>
    <dbReference type="NCBI Taxonomy" id="253628"/>
    <lineage>
        <taxon>Eukaryota</taxon>
        <taxon>Fungi</taxon>
        <taxon>Dikarya</taxon>
        <taxon>Ascomycota</taxon>
        <taxon>Pezizomycotina</taxon>
        <taxon>Dothideomycetes</taxon>
        <taxon>Pleosporomycetidae</taxon>
        <taxon>Venturiales</taxon>
        <taxon>Sympoventuriaceae</taxon>
        <taxon>Verruconis</taxon>
    </lineage>
</organism>
<dbReference type="RefSeq" id="XP_016217026.1">
    <property type="nucleotide sequence ID" value="XM_016355010.1"/>
</dbReference>
<name>A0A0D1Z2I2_9PEZI</name>
<accession>A0A0D1Z2I2</accession>
<evidence type="ECO:0000313" key="9">
    <source>
        <dbReference type="Proteomes" id="UP000053259"/>
    </source>
</evidence>
<dbReference type="OrthoDB" id="427795at2759"/>
<keyword evidence="5" id="KW-0539">Nucleus</keyword>
<dbReference type="Gene3D" id="2.130.10.10">
    <property type="entry name" value="YVTN repeat-like/Quinoprotein amine dehydrogenase"/>
    <property type="match status" value="1"/>
</dbReference>
<dbReference type="GO" id="GO:0005634">
    <property type="term" value="C:nucleus"/>
    <property type="evidence" value="ECO:0007669"/>
    <property type="project" value="UniProtKB-SubCell"/>
</dbReference>
<dbReference type="HOGENOM" id="CLU_020445_3_1_1"/>